<feature type="domain" description="C2H2-type" evidence="10">
    <location>
        <begin position="66"/>
        <end position="95"/>
    </location>
</feature>
<dbReference type="SUPFAM" id="SSF57667">
    <property type="entry name" value="beta-beta-alpha zinc fingers"/>
    <property type="match status" value="3"/>
</dbReference>
<dbReference type="GO" id="GO:0008270">
    <property type="term" value="F:zinc ion binding"/>
    <property type="evidence" value="ECO:0007669"/>
    <property type="project" value="UniProtKB-KW"/>
</dbReference>
<dbReference type="Pfam" id="PF00096">
    <property type="entry name" value="zf-C2H2"/>
    <property type="match status" value="3"/>
</dbReference>
<accession>A0A0L0FCI7</accession>
<dbReference type="PROSITE" id="PS00028">
    <property type="entry name" value="ZINC_FINGER_C2H2_1"/>
    <property type="match status" value="11"/>
</dbReference>
<feature type="domain" description="C2H2-type" evidence="10">
    <location>
        <begin position="245"/>
        <end position="272"/>
    </location>
</feature>
<evidence type="ECO:0000256" key="1">
    <source>
        <dbReference type="ARBA" id="ARBA00004123"/>
    </source>
</evidence>
<dbReference type="PANTHER" id="PTHR46179">
    <property type="entry name" value="ZINC FINGER PROTEIN"/>
    <property type="match status" value="1"/>
</dbReference>
<dbReference type="PANTHER" id="PTHR46179:SF13">
    <property type="entry name" value="C2H2-TYPE DOMAIN-CONTAINING PROTEIN"/>
    <property type="match status" value="1"/>
</dbReference>
<dbReference type="OrthoDB" id="6077919at2759"/>
<evidence type="ECO:0000256" key="5">
    <source>
        <dbReference type="ARBA" id="ARBA00023015"/>
    </source>
</evidence>
<dbReference type="InterPro" id="IPR036236">
    <property type="entry name" value="Znf_C2H2_sf"/>
</dbReference>
<evidence type="ECO:0000256" key="7">
    <source>
        <dbReference type="ARBA" id="ARBA00023242"/>
    </source>
</evidence>
<keyword evidence="4" id="KW-0862">Zinc</keyword>
<keyword evidence="7" id="KW-0539">Nucleus</keyword>
<evidence type="ECO:0000313" key="11">
    <source>
        <dbReference type="EMBL" id="KNC73793.1"/>
    </source>
</evidence>
<keyword evidence="6" id="KW-0804">Transcription</keyword>
<feature type="domain" description="C2H2-type" evidence="10">
    <location>
        <begin position="305"/>
        <end position="334"/>
    </location>
</feature>
<dbReference type="GO" id="GO:0005634">
    <property type="term" value="C:nucleus"/>
    <property type="evidence" value="ECO:0007669"/>
    <property type="project" value="UniProtKB-SubCell"/>
</dbReference>
<evidence type="ECO:0000256" key="8">
    <source>
        <dbReference type="PROSITE-ProRule" id="PRU00042"/>
    </source>
</evidence>
<sequence>MPIVSLSHSQRTPLRVSQRTATALLNPQERSHSCMWPGCTASFDTAELMKDHVLHTHFSDEDFSKYTCDVGGCERTYVTKHAFEDHRKTHSQDELDGSSEYKCEFAGCGKTYRLKSMLDRHIGKIHSVTYVCDHPGCGEKLTSKKALRSHRVVHKDVKSPNIACPVSGCQESFSSRMRLKAHIELSHPSVIRDQDSRTPHSRDKEMASPDDQKQVYACDYPGCNRVYMSAWALKEHRERHRSSPYDCGLCTQSFAFRKDLLVHRRTHSADGVKPIYKCDHPGCDRSYVVPGRLARHKATHKSATYKCDYPSCIQTFGLKGDLARHRQTHNPNRSESVFCDHPGCSKSYRSAHALAMHKEKHLTATLACPYPSCTYTFVYKQDLARHVRTHGAVYPCDIPSCRHIATTQEALNAHKATHSTESRPESQACD</sequence>
<dbReference type="InterPro" id="IPR051061">
    <property type="entry name" value="Zinc_finger_trans_reg"/>
</dbReference>
<dbReference type="Gene3D" id="3.30.160.60">
    <property type="entry name" value="Classic Zinc Finger"/>
    <property type="match status" value="7"/>
</dbReference>
<dbReference type="PROSITE" id="PS50157">
    <property type="entry name" value="ZINC_FINGER_C2H2_2"/>
    <property type="match status" value="7"/>
</dbReference>
<gene>
    <name evidence="11" type="ORF">SARC_13651</name>
</gene>
<evidence type="ECO:0000256" key="3">
    <source>
        <dbReference type="ARBA" id="ARBA00022771"/>
    </source>
</evidence>
<evidence type="ECO:0000256" key="4">
    <source>
        <dbReference type="ARBA" id="ARBA00022833"/>
    </source>
</evidence>
<keyword evidence="2" id="KW-0479">Metal-binding</keyword>
<protein>
    <recommendedName>
        <fullName evidence="10">C2H2-type domain-containing protein</fullName>
    </recommendedName>
</protein>
<dbReference type="InterPro" id="IPR013087">
    <property type="entry name" value="Znf_C2H2_type"/>
</dbReference>
<dbReference type="SMART" id="SM00355">
    <property type="entry name" value="ZnF_C2H2"/>
    <property type="match status" value="12"/>
</dbReference>
<evidence type="ECO:0000256" key="2">
    <source>
        <dbReference type="ARBA" id="ARBA00022723"/>
    </source>
</evidence>
<dbReference type="RefSeq" id="XP_014147695.1">
    <property type="nucleotide sequence ID" value="XM_014292220.1"/>
</dbReference>
<dbReference type="STRING" id="667725.A0A0L0FCI7"/>
<keyword evidence="5" id="KW-0805">Transcription regulation</keyword>
<dbReference type="AlphaFoldDB" id="A0A0L0FCI7"/>
<dbReference type="GeneID" id="25914155"/>
<dbReference type="eggNOG" id="KOG1721">
    <property type="taxonomic scope" value="Eukaryota"/>
</dbReference>
<reference evidence="11 12" key="1">
    <citation type="submission" date="2011-02" db="EMBL/GenBank/DDBJ databases">
        <title>The Genome Sequence of Sphaeroforma arctica JP610.</title>
        <authorList>
            <consortium name="The Broad Institute Genome Sequencing Platform"/>
            <person name="Russ C."/>
            <person name="Cuomo C."/>
            <person name="Young S.K."/>
            <person name="Zeng Q."/>
            <person name="Gargeya S."/>
            <person name="Alvarado L."/>
            <person name="Berlin A."/>
            <person name="Chapman S.B."/>
            <person name="Chen Z."/>
            <person name="Freedman E."/>
            <person name="Gellesch M."/>
            <person name="Goldberg J."/>
            <person name="Griggs A."/>
            <person name="Gujja S."/>
            <person name="Heilman E."/>
            <person name="Heiman D."/>
            <person name="Howarth C."/>
            <person name="Mehta T."/>
            <person name="Neiman D."/>
            <person name="Pearson M."/>
            <person name="Roberts A."/>
            <person name="Saif S."/>
            <person name="Shea T."/>
            <person name="Shenoy N."/>
            <person name="Sisk P."/>
            <person name="Stolte C."/>
            <person name="Sykes S."/>
            <person name="White J."/>
            <person name="Yandava C."/>
            <person name="Burger G."/>
            <person name="Gray M.W."/>
            <person name="Holland P.W.H."/>
            <person name="King N."/>
            <person name="Lang F.B.F."/>
            <person name="Roger A.J."/>
            <person name="Ruiz-Trillo I."/>
            <person name="Haas B."/>
            <person name="Nusbaum C."/>
            <person name="Birren B."/>
        </authorList>
    </citation>
    <scope>NUCLEOTIDE SEQUENCE [LARGE SCALE GENOMIC DNA]</scope>
    <source>
        <strain evidence="11 12">JP610</strain>
    </source>
</reference>
<dbReference type="GO" id="GO:0006357">
    <property type="term" value="P:regulation of transcription by RNA polymerase II"/>
    <property type="evidence" value="ECO:0007669"/>
    <property type="project" value="TreeGrafter"/>
</dbReference>
<proteinExistence type="predicted"/>
<evidence type="ECO:0000256" key="6">
    <source>
        <dbReference type="ARBA" id="ARBA00023163"/>
    </source>
</evidence>
<name>A0A0L0FCI7_9EUKA</name>
<dbReference type="Proteomes" id="UP000054560">
    <property type="component" value="Unassembled WGS sequence"/>
</dbReference>
<comment type="subcellular location">
    <subcellularLocation>
        <location evidence="1">Nucleus</location>
    </subcellularLocation>
</comment>
<organism evidence="11 12">
    <name type="scientific">Sphaeroforma arctica JP610</name>
    <dbReference type="NCBI Taxonomy" id="667725"/>
    <lineage>
        <taxon>Eukaryota</taxon>
        <taxon>Ichthyosporea</taxon>
        <taxon>Ichthyophonida</taxon>
        <taxon>Sphaeroforma</taxon>
    </lineage>
</organism>
<feature type="domain" description="C2H2-type" evidence="10">
    <location>
        <begin position="130"/>
        <end position="159"/>
    </location>
</feature>
<evidence type="ECO:0000313" key="12">
    <source>
        <dbReference type="Proteomes" id="UP000054560"/>
    </source>
</evidence>
<keyword evidence="12" id="KW-1185">Reference proteome</keyword>
<evidence type="ECO:0000259" key="10">
    <source>
        <dbReference type="PROSITE" id="PS50157"/>
    </source>
</evidence>
<dbReference type="EMBL" id="KQ245142">
    <property type="protein sequence ID" value="KNC73793.1"/>
    <property type="molecule type" value="Genomic_DNA"/>
</dbReference>
<feature type="domain" description="C2H2-type" evidence="10">
    <location>
        <begin position="276"/>
        <end position="305"/>
    </location>
</feature>
<keyword evidence="3 8" id="KW-0863">Zinc-finger</keyword>
<feature type="region of interest" description="Disordered" evidence="9">
    <location>
        <begin position="190"/>
        <end position="209"/>
    </location>
</feature>
<feature type="domain" description="C2H2-type" evidence="10">
    <location>
        <begin position="366"/>
        <end position="395"/>
    </location>
</feature>
<feature type="domain" description="C2H2-type" evidence="10">
    <location>
        <begin position="101"/>
        <end position="127"/>
    </location>
</feature>
<evidence type="ECO:0000256" key="9">
    <source>
        <dbReference type="SAM" id="MobiDB-lite"/>
    </source>
</evidence>